<keyword evidence="2" id="KW-1185">Reference proteome</keyword>
<dbReference type="Proteomes" id="UP000005307">
    <property type="component" value="Chromosome"/>
</dbReference>
<dbReference type="KEGG" id="oat:OAN307_c00890"/>
<dbReference type="SUPFAM" id="SSF55961">
    <property type="entry name" value="Bet v1-like"/>
    <property type="match status" value="1"/>
</dbReference>
<dbReference type="HOGENOM" id="CLU_1601021_0_0_5"/>
<accession>M9R0T7</accession>
<dbReference type="Gene3D" id="3.30.530.20">
    <property type="match status" value="1"/>
</dbReference>
<dbReference type="AlphaFoldDB" id="M9R0T7"/>
<reference evidence="1 2" key="1">
    <citation type="journal article" date="2013" name="PLoS ONE">
        <title>Poles Apart: Arctic and Antarctic Octadecabacter strains Share High Genome Plasticity and a New Type of Xanthorhodopsin.</title>
        <authorList>
            <person name="Vollmers J."/>
            <person name="Voget S."/>
            <person name="Dietrich S."/>
            <person name="Gollnow K."/>
            <person name="Smits M."/>
            <person name="Meyer K."/>
            <person name="Brinkhoff T."/>
            <person name="Simon M."/>
            <person name="Daniel R."/>
        </authorList>
    </citation>
    <scope>NUCLEOTIDE SEQUENCE [LARGE SCALE GENOMIC DNA]</scope>
    <source>
        <strain evidence="1 2">307</strain>
    </source>
</reference>
<dbReference type="OrthoDB" id="1364128at2"/>
<gene>
    <name evidence="1" type="ORF">OAN307_c00890</name>
</gene>
<protein>
    <recommendedName>
        <fullName evidence="3">Polyketide cyclase / dehydrase and lipid transport</fullName>
    </recommendedName>
</protein>
<dbReference type="Pfam" id="PF10604">
    <property type="entry name" value="Polyketide_cyc2"/>
    <property type="match status" value="1"/>
</dbReference>
<organism evidence="1 2">
    <name type="scientific">Octadecabacter antarcticus 307</name>
    <dbReference type="NCBI Taxonomy" id="391626"/>
    <lineage>
        <taxon>Bacteria</taxon>
        <taxon>Pseudomonadati</taxon>
        <taxon>Pseudomonadota</taxon>
        <taxon>Alphaproteobacteria</taxon>
        <taxon>Rhodobacterales</taxon>
        <taxon>Roseobacteraceae</taxon>
        <taxon>Octadecabacter</taxon>
    </lineage>
</organism>
<evidence type="ECO:0000313" key="2">
    <source>
        <dbReference type="Proteomes" id="UP000005307"/>
    </source>
</evidence>
<dbReference type="InterPro" id="IPR023393">
    <property type="entry name" value="START-like_dom_sf"/>
</dbReference>
<evidence type="ECO:0008006" key="3">
    <source>
        <dbReference type="Google" id="ProtNLM"/>
    </source>
</evidence>
<name>M9R0T7_9RHOB</name>
<evidence type="ECO:0000313" key="1">
    <source>
        <dbReference type="EMBL" id="AGI65862.1"/>
    </source>
</evidence>
<sequence length="166" mass="18246">MFMDYIWSVCSQDLVLKKDRTMQVTASIEINASVDTAWQVFGEDFEGISKWLDAIISSSLDGDLAVGVTRTCNFPKDLVIKEKLTHFDPKTRSLTYAILSGLPAFMLKVDNAWTIEDIGNSRSRATSVVTAKLAWYAIPLVPMVKIGLGKTLKGALAQLATAVEKT</sequence>
<dbReference type="CDD" id="cd07821">
    <property type="entry name" value="PYR_PYL_RCAR_like"/>
    <property type="match status" value="1"/>
</dbReference>
<proteinExistence type="predicted"/>
<dbReference type="STRING" id="391626.OAN307_c00890"/>
<dbReference type="EMBL" id="CP003740">
    <property type="protein sequence ID" value="AGI65862.1"/>
    <property type="molecule type" value="Genomic_DNA"/>
</dbReference>
<dbReference type="InterPro" id="IPR019587">
    <property type="entry name" value="Polyketide_cyclase/dehydratase"/>
</dbReference>